<gene>
    <name evidence="2" type="ORF">NO357_12905</name>
</gene>
<dbReference type="Proteomes" id="UP001226762">
    <property type="component" value="Unassembled WGS sequence"/>
</dbReference>
<dbReference type="EMBL" id="JANHAX010000003">
    <property type="protein sequence ID" value="MDQ2090803.1"/>
    <property type="molecule type" value="Genomic_DNA"/>
</dbReference>
<feature type="compositionally biased region" description="Low complexity" evidence="1">
    <location>
        <begin position="36"/>
        <end position="50"/>
    </location>
</feature>
<feature type="region of interest" description="Disordered" evidence="1">
    <location>
        <begin position="200"/>
        <end position="238"/>
    </location>
</feature>
<comment type="caution">
    <text evidence="2">The sequence shown here is derived from an EMBL/GenBank/DDBJ whole genome shotgun (WGS) entry which is preliminary data.</text>
</comment>
<dbReference type="PROSITE" id="PS51257">
    <property type="entry name" value="PROKAR_LIPOPROTEIN"/>
    <property type="match status" value="1"/>
</dbReference>
<protein>
    <recommendedName>
        <fullName evidence="4">Excalibur calcium-binding domain-containing protein</fullName>
    </recommendedName>
</protein>
<reference evidence="2" key="1">
    <citation type="submission" date="2022-07" db="EMBL/GenBank/DDBJ databases">
        <authorList>
            <person name="Otstavnykh N."/>
            <person name="Isaeva M."/>
            <person name="Bystritskaya E."/>
        </authorList>
    </citation>
    <scope>NUCLEOTIDE SEQUENCE</scope>
    <source>
        <strain evidence="2">KCTC 52189</strain>
    </source>
</reference>
<reference evidence="2" key="2">
    <citation type="submission" date="2023-02" db="EMBL/GenBank/DDBJ databases">
        <title>'Rhodoalgimonas zhirmunskyi' gen. nov., isolated from a red alga.</title>
        <authorList>
            <person name="Nedashkovskaya O.I."/>
            <person name="Otstavnykh N.Y."/>
            <person name="Bystritskaya E.P."/>
            <person name="Balabanova L.A."/>
            <person name="Isaeva M.P."/>
        </authorList>
    </citation>
    <scope>NUCLEOTIDE SEQUENCE</scope>
    <source>
        <strain evidence="2">KCTC 52189</strain>
    </source>
</reference>
<evidence type="ECO:0008006" key="4">
    <source>
        <dbReference type="Google" id="ProtNLM"/>
    </source>
</evidence>
<organism evidence="2 3">
    <name type="scientific">Marimonas arenosa</name>
    <dbReference type="NCBI Taxonomy" id="1795305"/>
    <lineage>
        <taxon>Bacteria</taxon>
        <taxon>Pseudomonadati</taxon>
        <taxon>Pseudomonadota</taxon>
        <taxon>Alphaproteobacteria</taxon>
        <taxon>Rhodobacterales</taxon>
        <taxon>Paracoccaceae</taxon>
        <taxon>Marimonas</taxon>
    </lineage>
</organism>
<name>A0AAE3WE25_9RHOB</name>
<keyword evidence="3" id="KW-1185">Reference proteome</keyword>
<dbReference type="RefSeq" id="WP_306736070.1">
    <property type="nucleotide sequence ID" value="NZ_JANHAX010000003.1"/>
</dbReference>
<evidence type="ECO:0000313" key="2">
    <source>
        <dbReference type="EMBL" id="MDQ2090803.1"/>
    </source>
</evidence>
<accession>A0AAE3WE25</accession>
<feature type="region of interest" description="Disordered" evidence="1">
    <location>
        <begin position="83"/>
        <end position="116"/>
    </location>
</feature>
<feature type="compositionally biased region" description="Polar residues" evidence="1">
    <location>
        <begin position="103"/>
        <end position="114"/>
    </location>
</feature>
<evidence type="ECO:0000256" key="1">
    <source>
        <dbReference type="SAM" id="MobiDB-lite"/>
    </source>
</evidence>
<proteinExistence type="predicted"/>
<evidence type="ECO:0000313" key="3">
    <source>
        <dbReference type="Proteomes" id="UP001226762"/>
    </source>
</evidence>
<dbReference type="AlphaFoldDB" id="A0AAE3WE25"/>
<feature type="region of interest" description="Disordered" evidence="1">
    <location>
        <begin position="35"/>
        <end position="68"/>
    </location>
</feature>
<sequence>MRFSLVPAAFVVLSACQPTVPDSGEGVGFGDYESYQRQQAAREAQLQGQAVPSSQAISGETARGAQATGSVIAADTRAVLDATRSNSGEQPLDASPSNPAPQVVNTPSGISNENDFGAVDARRSIQDDAELRRQQQAQYQVIQPTAVPSRVGSGGPNIVQYALSTSHPVGTSRYRRGGFNAQARYEANCAKYPSPDLAQAEFLGKGGPEKDRLGLDPDGDGYACTWDPAPFRSAKNGG</sequence>